<dbReference type="Proteomes" id="UP000198851">
    <property type="component" value="Unassembled WGS sequence"/>
</dbReference>
<dbReference type="GO" id="GO:0005048">
    <property type="term" value="F:signal sequence binding"/>
    <property type="evidence" value="ECO:0007669"/>
    <property type="project" value="UniProtKB-UniRule"/>
</dbReference>
<evidence type="ECO:0000256" key="4">
    <source>
        <dbReference type="HAMAP-Rule" id="MF_02200"/>
    </source>
</evidence>
<dbReference type="Pfam" id="PF03927">
    <property type="entry name" value="NapD"/>
    <property type="match status" value="1"/>
</dbReference>
<sequence length="86" mass="9123">MNICGCLVHATPKKVDAVKAAIEATEGGEVHAEENGRLVVTVEDVEGKRASEQIMDMHNIPGVLSVTLTYHHFEPSGADATASQPL</sequence>
<comment type="subcellular location">
    <subcellularLocation>
        <location evidence="1 4">Cytoplasm</location>
    </subcellularLocation>
</comment>
<dbReference type="HAMAP" id="MF_02200">
    <property type="entry name" value="NapD"/>
    <property type="match status" value="1"/>
</dbReference>
<dbReference type="Gene3D" id="3.30.70.920">
    <property type="match status" value="1"/>
</dbReference>
<evidence type="ECO:0000256" key="3">
    <source>
        <dbReference type="ARBA" id="ARBA00023186"/>
    </source>
</evidence>
<keyword evidence="3 4" id="KW-0143">Chaperone</keyword>
<gene>
    <name evidence="4" type="primary">napD</name>
    <name evidence="5" type="ORF">SAMN04488036_10141</name>
</gene>
<keyword evidence="6" id="KW-1185">Reference proteome</keyword>
<dbReference type="InterPro" id="IPR005623">
    <property type="entry name" value="Chaperone_NapD_NO3_reduct"/>
</dbReference>
<proteinExistence type="inferred from homology"/>
<dbReference type="GO" id="GO:0051224">
    <property type="term" value="P:negative regulation of protein transport"/>
    <property type="evidence" value="ECO:0007669"/>
    <property type="project" value="UniProtKB-UniRule"/>
</dbReference>
<organism evidence="5 6">
    <name type="scientific">Shimia haliotis</name>
    <dbReference type="NCBI Taxonomy" id="1280847"/>
    <lineage>
        <taxon>Bacteria</taxon>
        <taxon>Pseudomonadati</taxon>
        <taxon>Pseudomonadota</taxon>
        <taxon>Alphaproteobacteria</taxon>
        <taxon>Rhodobacterales</taxon>
        <taxon>Roseobacteraceae</taxon>
    </lineage>
</organism>
<evidence type="ECO:0000256" key="2">
    <source>
        <dbReference type="ARBA" id="ARBA00022490"/>
    </source>
</evidence>
<dbReference type="AlphaFoldDB" id="A0A1I3ZXK9"/>
<dbReference type="OrthoDB" id="7306089at2"/>
<accession>A0A1I3ZXK9</accession>
<keyword evidence="2 4" id="KW-0963">Cytoplasm</keyword>
<reference evidence="6" key="1">
    <citation type="submission" date="2016-10" db="EMBL/GenBank/DDBJ databases">
        <authorList>
            <person name="Varghese N."/>
            <person name="Submissions S."/>
        </authorList>
    </citation>
    <scope>NUCLEOTIDE SEQUENCE [LARGE SCALE GENOMIC DNA]</scope>
    <source>
        <strain evidence="6">DSM 28453</strain>
    </source>
</reference>
<dbReference type="GO" id="GO:0005737">
    <property type="term" value="C:cytoplasm"/>
    <property type="evidence" value="ECO:0007669"/>
    <property type="project" value="UniProtKB-SubCell"/>
</dbReference>
<dbReference type="EMBL" id="FOSZ01000001">
    <property type="protein sequence ID" value="SFK48874.1"/>
    <property type="molecule type" value="Genomic_DNA"/>
</dbReference>
<evidence type="ECO:0000256" key="1">
    <source>
        <dbReference type="ARBA" id="ARBA00004496"/>
    </source>
</evidence>
<protein>
    <recommendedName>
        <fullName evidence="4">Chaperone NapD</fullName>
    </recommendedName>
    <alternativeName>
        <fullName evidence="4">NapA signal peptide-binding chaperone NapD</fullName>
    </alternativeName>
</protein>
<name>A0A1I3ZXK9_9RHOB</name>
<comment type="function">
    <text evidence="4">Chaperone for NapA, the catalytic subunit of the periplasmic nitrate reductase. It binds directly and specifically to the twin-arginine signal peptide of NapA, preventing premature interaction with the Tat translocase and premature export.</text>
</comment>
<comment type="similarity">
    <text evidence="4">Belongs to the NapD family.</text>
</comment>
<dbReference type="STRING" id="1280847.SAMN04488036_10141"/>
<comment type="subunit">
    <text evidence="4">Interacts with the cytoplasmic NapA precursor.</text>
</comment>
<evidence type="ECO:0000313" key="5">
    <source>
        <dbReference type="EMBL" id="SFK48874.1"/>
    </source>
</evidence>
<dbReference type="PANTHER" id="PTHR38603:SF1">
    <property type="entry name" value="CHAPERONE NAPD"/>
    <property type="match status" value="1"/>
</dbReference>
<evidence type="ECO:0000313" key="6">
    <source>
        <dbReference type="Proteomes" id="UP000198851"/>
    </source>
</evidence>
<dbReference type="PANTHER" id="PTHR38603">
    <property type="entry name" value="CHAPERONE NAPD"/>
    <property type="match status" value="1"/>
</dbReference>